<feature type="domain" description="Bacterial bifunctional deaminase-reductase C-terminal" evidence="1">
    <location>
        <begin position="3"/>
        <end position="170"/>
    </location>
</feature>
<reference evidence="3" key="1">
    <citation type="journal article" date="2019" name="Int. J. Syst. Evol. Microbiol.">
        <title>The Global Catalogue of Microorganisms (GCM) 10K type strain sequencing project: providing services to taxonomists for standard genome sequencing and annotation.</title>
        <authorList>
            <consortium name="The Broad Institute Genomics Platform"/>
            <consortium name="The Broad Institute Genome Sequencing Center for Infectious Disease"/>
            <person name="Wu L."/>
            <person name="Ma J."/>
        </authorList>
    </citation>
    <scope>NUCLEOTIDE SEQUENCE [LARGE SCALE GENOMIC DNA]</scope>
    <source>
        <strain evidence="3">JCM 16002</strain>
    </source>
</reference>
<dbReference type="Proteomes" id="UP001500383">
    <property type="component" value="Unassembled WGS sequence"/>
</dbReference>
<dbReference type="PANTHER" id="PTHR38011">
    <property type="entry name" value="DIHYDROFOLATE REDUCTASE FAMILY PROTEIN (AFU_ORTHOLOGUE AFUA_8G06820)"/>
    <property type="match status" value="1"/>
</dbReference>
<protein>
    <submittedName>
        <fullName evidence="2">Dihydrofolate reductase family protein</fullName>
    </submittedName>
</protein>
<gene>
    <name evidence="2" type="ORF">GCM10009831_03240</name>
</gene>
<dbReference type="InterPro" id="IPR050765">
    <property type="entry name" value="Riboflavin_Biosynth_HTPR"/>
</dbReference>
<keyword evidence="3" id="KW-1185">Reference proteome</keyword>
<evidence type="ECO:0000259" key="1">
    <source>
        <dbReference type="Pfam" id="PF01872"/>
    </source>
</evidence>
<dbReference type="Pfam" id="PF01872">
    <property type="entry name" value="RibD_C"/>
    <property type="match status" value="1"/>
</dbReference>
<evidence type="ECO:0000313" key="2">
    <source>
        <dbReference type="EMBL" id="GAA1698471.1"/>
    </source>
</evidence>
<accession>A0ABP4U4N8</accession>
<evidence type="ECO:0000313" key="3">
    <source>
        <dbReference type="Proteomes" id="UP001500383"/>
    </source>
</evidence>
<dbReference type="InterPro" id="IPR002734">
    <property type="entry name" value="RibDG_C"/>
</dbReference>
<sequence length="192" mass="20783">MRKLIYYIAVTADGFIADPDGRTDFFPLEGDHMAWLVEHYPETIPGHIRGAIGLAGTAPWVFDTVLLGRSTHQVAVDEGLASGYPHLRQYVVTHRPGDLPAETGLTASDEDPVTLVRRLKAESSPLDIWLCGGGELAAALADEIDEFRLKVNPVVIGRGRPLIAGSTGARSLVTHRRIGFDSGVSYVEYSCA</sequence>
<dbReference type="Gene3D" id="3.40.430.10">
    <property type="entry name" value="Dihydrofolate Reductase, subunit A"/>
    <property type="match status" value="1"/>
</dbReference>
<dbReference type="PANTHER" id="PTHR38011:SF11">
    <property type="entry name" value="2,5-DIAMINO-6-RIBOSYLAMINO-4(3H)-PYRIMIDINONE 5'-PHOSPHATE REDUCTASE"/>
    <property type="match status" value="1"/>
</dbReference>
<proteinExistence type="predicted"/>
<dbReference type="InterPro" id="IPR024072">
    <property type="entry name" value="DHFR-like_dom_sf"/>
</dbReference>
<dbReference type="RefSeq" id="WP_182657628.1">
    <property type="nucleotide sequence ID" value="NZ_BAAAQG010000003.1"/>
</dbReference>
<dbReference type="SUPFAM" id="SSF53597">
    <property type="entry name" value="Dihydrofolate reductase-like"/>
    <property type="match status" value="1"/>
</dbReference>
<name>A0ABP4U4N8_9ACTN</name>
<comment type="caution">
    <text evidence="2">The sequence shown here is derived from an EMBL/GenBank/DDBJ whole genome shotgun (WGS) entry which is preliminary data.</text>
</comment>
<organism evidence="2 3">
    <name type="scientific">Dietzia cercidiphylli</name>
    <dbReference type="NCBI Taxonomy" id="498199"/>
    <lineage>
        <taxon>Bacteria</taxon>
        <taxon>Bacillati</taxon>
        <taxon>Actinomycetota</taxon>
        <taxon>Actinomycetes</taxon>
        <taxon>Mycobacteriales</taxon>
        <taxon>Dietziaceae</taxon>
        <taxon>Dietzia</taxon>
    </lineage>
</organism>
<dbReference type="EMBL" id="BAAAQG010000003">
    <property type="protein sequence ID" value="GAA1698471.1"/>
    <property type="molecule type" value="Genomic_DNA"/>
</dbReference>